<proteinExistence type="predicted"/>
<dbReference type="InterPro" id="IPR018062">
    <property type="entry name" value="HTH_AraC-typ_CS"/>
</dbReference>
<reference evidence="5" key="1">
    <citation type="submission" date="2024-07" db="EMBL/GenBank/DDBJ databases">
        <title>Complete genome sequence of Verrucomicrobiaceae bacterium NT6N.</title>
        <authorList>
            <person name="Huang C."/>
            <person name="Takami H."/>
            <person name="Hamasaki K."/>
        </authorList>
    </citation>
    <scope>NUCLEOTIDE SEQUENCE</scope>
    <source>
        <strain evidence="5">NT6N</strain>
    </source>
</reference>
<dbReference type="PROSITE" id="PS01124">
    <property type="entry name" value="HTH_ARAC_FAMILY_2"/>
    <property type="match status" value="1"/>
</dbReference>
<dbReference type="InterPro" id="IPR020449">
    <property type="entry name" value="Tscrpt_reg_AraC-type_HTH"/>
</dbReference>
<dbReference type="KEGG" id="osu:NT6N_36230"/>
<dbReference type="Pfam" id="PF12833">
    <property type="entry name" value="HTH_18"/>
    <property type="match status" value="1"/>
</dbReference>
<dbReference type="EMBL" id="AP026866">
    <property type="protein sequence ID" value="BDS08583.1"/>
    <property type="molecule type" value="Genomic_DNA"/>
</dbReference>
<dbReference type="Gene3D" id="1.10.10.60">
    <property type="entry name" value="Homeodomain-like"/>
    <property type="match status" value="1"/>
</dbReference>
<evidence type="ECO:0000259" key="4">
    <source>
        <dbReference type="PROSITE" id="PS01124"/>
    </source>
</evidence>
<dbReference type="GO" id="GO:0003700">
    <property type="term" value="F:DNA-binding transcription factor activity"/>
    <property type="evidence" value="ECO:0007669"/>
    <property type="project" value="InterPro"/>
</dbReference>
<dbReference type="SUPFAM" id="SSF55785">
    <property type="entry name" value="PYP-like sensor domain (PAS domain)"/>
    <property type="match status" value="1"/>
</dbReference>
<sequence>MSRRDEFLRSLSTPMVAERLFAEVPDIVFCIKDKDGYYISANPAFALRLGVASVDNILGKTASEIFPPHLAAVYEEQDKSVIEHGEEIRNRLELNFNPRGTEGWYLATKIPLAGKSGEVIGLASISRDLLTPSDTDLRFAGVAQVVVNIQRDFSEDMNPSELAKQADLTLTQLDRRMRKVFKVTTSQFIRKTRIENAARMLARSDKPIIDIALDCGYGDQSAFTRQFRATVGMAPGGYRAAMGIKKNSA</sequence>
<dbReference type="PANTHER" id="PTHR46796:SF13">
    <property type="entry name" value="HTH-TYPE TRANSCRIPTIONAL ACTIVATOR RHAS"/>
    <property type="match status" value="1"/>
</dbReference>
<organism evidence="5">
    <name type="scientific">Oceaniferula spumae</name>
    <dbReference type="NCBI Taxonomy" id="2979115"/>
    <lineage>
        <taxon>Bacteria</taxon>
        <taxon>Pseudomonadati</taxon>
        <taxon>Verrucomicrobiota</taxon>
        <taxon>Verrucomicrobiia</taxon>
        <taxon>Verrucomicrobiales</taxon>
        <taxon>Verrucomicrobiaceae</taxon>
        <taxon>Oceaniferula</taxon>
    </lineage>
</organism>
<evidence type="ECO:0000256" key="3">
    <source>
        <dbReference type="ARBA" id="ARBA00023163"/>
    </source>
</evidence>
<dbReference type="Gene3D" id="3.30.450.20">
    <property type="entry name" value="PAS domain"/>
    <property type="match status" value="1"/>
</dbReference>
<name>A0AAT9FRH0_9BACT</name>
<dbReference type="InterPro" id="IPR009057">
    <property type="entry name" value="Homeodomain-like_sf"/>
</dbReference>
<dbReference type="PANTHER" id="PTHR46796">
    <property type="entry name" value="HTH-TYPE TRANSCRIPTIONAL ACTIVATOR RHAS-RELATED"/>
    <property type="match status" value="1"/>
</dbReference>
<evidence type="ECO:0000256" key="2">
    <source>
        <dbReference type="ARBA" id="ARBA00023125"/>
    </source>
</evidence>
<dbReference type="SUPFAM" id="SSF46689">
    <property type="entry name" value="Homeodomain-like"/>
    <property type="match status" value="1"/>
</dbReference>
<dbReference type="PRINTS" id="PR00032">
    <property type="entry name" value="HTHARAC"/>
</dbReference>
<dbReference type="InterPro" id="IPR035965">
    <property type="entry name" value="PAS-like_dom_sf"/>
</dbReference>
<dbReference type="Pfam" id="PF08448">
    <property type="entry name" value="PAS_4"/>
    <property type="match status" value="1"/>
</dbReference>
<dbReference type="InterPro" id="IPR018060">
    <property type="entry name" value="HTH_AraC"/>
</dbReference>
<evidence type="ECO:0000256" key="1">
    <source>
        <dbReference type="ARBA" id="ARBA00023015"/>
    </source>
</evidence>
<dbReference type="AlphaFoldDB" id="A0AAT9FRH0"/>
<accession>A0AAT9FRH0</accession>
<keyword evidence="3" id="KW-0804">Transcription</keyword>
<feature type="domain" description="HTH araC/xylS-type" evidence="4">
    <location>
        <begin position="143"/>
        <end position="241"/>
    </location>
</feature>
<dbReference type="PROSITE" id="PS00041">
    <property type="entry name" value="HTH_ARAC_FAMILY_1"/>
    <property type="match status" value="1"/>
</dbReference>
<keyword evidence="2" id="KW-0238">DNA-binding</keyword>
<dbReference type="InterPro" id="IPR013656">
    <property type="entry name" value="PAS_4"/>
</dbReference>
<dbReference type="NCBIfam" id="TIGR00229">
    <property type="entry name" value="sensory_box"/>
    <property type="match status" value="1"/>
</dbReference>
<protein>
    <submittedName>
        <fullName evidence="5">Transcriptional regulator</fullName>
    </submittedName>
</protein>
<dbReference type="InterPro" id="IPR000014">
    <property type="entry name" value="PAS"/>
</dbReference>
<dbReference type="GO" id="GO:0043565">
    <property type="term" value="F:sequence-specific DNA binding"/>
    <property type="evidence" value="ECO:0007669"/>
    <property type="project" value="InterPro"/>
</dbReference>
<dbReference type="SMART" id="SM00342">
    <property type="entry name" value="HTH_ARAC"/>
    <property type="match status" value="1"/>
</dbReference>
<gene>
    <name evidence="5" type="ORF">NT6N_36230</name>
</gene>
<dbReference type="InterPro" id="IPR050204">
    <property type="entry name" value="AraC_XylS_family_regulators"/>
</dbReference>
<evidence type="ECO:0000313" key="5">
    <source>
        <dbReference type="EMBL" id="BDS08583.1"/>
    </source>
</evidence>
<keyword evidence="1" id="KW-0805">Transcription regulation</keyword>